<feature type="compositionally biased region" description="Polar residues" evidence="1">
    <location>
        <begin position="200"/>
        <end position="216"/>
    </location>
</feature>
<dbReference type="PANTHER" id="PTHR33408">
    <property type="entry name" value="TRANSPOSASE"/>
    <property type="match status" value="1"/>
</dbReference>
<feature type="region of interest" description="Disordered" evidence="1">
    <location>
        <begin position="194"/>
        <end position="216"/>
    </location>
</feature>
<feature type="non-terminal residue" evidence="4">
    <location>
        <position position="484"/>
    </location>
</feature>
<evidence type="ECO:0000313" key="4">
    <source>
        <dbReference type="EMBL" id="MDO5968733.1"/>
    </source>
</evidence>
<evidence type="ECO:0000259" key="3">
    <source>
        <dbReference type="Pfam" id="PF13751"/>
    </source>
</evidence>
<protein>
    <submittedName>
        <fullName evidence="4">IS1182 family transposase</fullName>
    </submittedName>
</protein>
<dbReference type="Pfam" id="PF13751">
    <property type="entry name" value="DDE_Tnp_1_6"/>
    <property type="match status" value="1"/>
</dbReference>
<organism evidence="4 5">
    <name type="scientific">Flavivirga aquimarina</name>
    <dbReference type="NCBI Taxonomy" id="2027862"/>
    <lineage>
        <taxon>Bacteria</taxon>
        <taxon>Pseudomonadati</taxon>
        <taxon>Bacteroidota</taxon>
        <taxon>Flavobacteriia</taxon>
        <taxon>Flavobacteriales</taxon>
        <taxon>Flavobacteriaceae</taxon>
        <taxon>Flavivirga</taxon>
    </lineage>
</organism>
<proteinExistence type="predicted"/>
<dbReference type="NCBIfam" id="NF033551">
    <property type="entry name" value="transpos_IS1182"/>
    <property type="match status" value="1"/>
</dbReference>
<comment type="caution">
    <text evidence="4">The sequence shown here is derived from an EMBL/GenBank/DDBJ whole genome shotgun (WGS) entry which is preliminary data.</text>
</comment>
<accession>A0ABT8W6I9</accession>
<dbReference type="InterPro" id="IPR047629">
    <property type="entry name" value="IS1182_transpos"/>
</dbReference>
<feature type="domain" description="Transposase InsH N-terminal" evidence="2">
    <location>
        <begin position="16"/>
        <end position="109"/>
    </location>
</feature>
<gene>
    <name evidence="4" type="ORF">Q4Q35_02830</name>
</gene>
<dbReference type="InterPro" id="IPR025668">
    <property type="entry name" value="Tnp_DDE_dom"/>
</dbReference>
<reference evidence="4" key="1">
    <citation type="submission" date="2023-07" db="EMBL/GenBank/DDBJ databases">
        <title>Two novel species in the genus Flavivirga.</title>
        <authorList>
            <person name="Kwon K."/>
        </authorList>
    </citation>
    <scope>NUCLEOTIDE SEQUENCE</scope>
    <source>
        <strain evidence="4">KCTC 52353</strain>
    </source>
</reference>
<keyword evidence="5" id="KW-1185">Reference proteome</keyword>
<evidence type="ECO:0000313" key="5">
    <source>
        <dbReference type="Proteomes" id="UP001176883"/>
    </source>
</evidence>
<name>A0ABT8W6I9_9FLAO</name>
<dbReference type="EMBL" id="JAUOEK010000046">
    <property type="protein sequence ID" value="MDO5968733.1"/>
    <property type="molecule type" value="Genomic_DNA"/>
</dbReference>
<dbReference type="InterPro" id="IPR008490">
    <property type="entry name" value="Transposase_InsH_N"/>
</dbReference>
<dbReference type="Pfam" id="PF05598">
    <property type="entry name" value="DUF772"/>
    <property type="match status" value="1"/>
</dbReference>
<evidence type="ECO:0000256" key="1">
    <source>
        <dbReference type="SAM" id="MobiDB-lite"/>
    </source>
</evidence>
<feature type="domain" description="Transposase DDE" evidence="3">
    <location>
        <begin position="337"/>
        <end position="461"/>
    </location>
</feature>
<dbReference type="PANTHER" id="PTHR33408:SF2">
    <property type="entry name" value="TRANSPOSASE DDE DOMAIN-CONTAINING PROTEIN"/>
    <property type="match status" value="1"/>
</dbReference>
<dbReference type="Proteomes" id="UP001176883">
    <property type="component" value="Unassembled WGS sequence"/>
</dbReference>
<sequence>MEHIHGQDRNQIRMTSLEEMVDKESLVRIIDAFVDMLDLQQFGFSYFQLNKEGRPPFHPATLMKLYLYGYQHSIRSCRKLEKACKTNIEVMWLINEQRPHYRTIANFRKDNSKAFKAVFRHFVALLKGWKLIEGKTIAIDSFKIRAQNSLKNNFNERKIKRHIDYIDKKITEYENALDLEFDQVTKDKLEHNKLKKDNHQQVSKQLKQTNDGQLSTTDPDARAVVFQRNSVKVGYNVQAVSDAKHKLLVAADTGDVNDTKALAMMVEKAQQNIGELQEGTTMNVLADKGYHSGRELKKCEELGVNSFISPKESSSSKTNPEFAMKSFAYNQTNDTYICPAEQILNTNGRWYNKKLNNGRQSYKVKHYKTKACDGCPLRAQCTTNKKGRFIERTEYQEYTDRNNDRVLENPEYYRQRQQIIEHQFGTLKRQWHFDYTLTKTKEKVLGEVYLVFTCYNLKRLVAIFGFEALIDKIKAILVNFLTKS</sequence>
<dbReference type="RefSeq" id="WP_303276413.1">
    <property type="nucleotide sequence ID" value="NZ_JAUOEK010000046.1"/>
</dbReference>
<evidence type="ECO:0000259" key="2">
    <source>
        <dbReference type="Pfam" id="PF05598"/>
    </source>
</evidence>